<accession>A0AAD4JW45</accession>
<evidence type="ECO:0000256" key="2">
    <source>
        <dbReference type="ARBA" id="ARBA00022475"/>
    </source>
</evidence>
<evidence type="ECO:0000313" key="11">
    <source>
        <dbReference type="EMBL" id="KAH8365815.1"/>
    </source>
</evidence>
<name>A0AAD4JW45_9MUSC</name>
<evidence type="ECO:0000256" key="8">
    <source>
        <dbReference type="ARBA" id="ARBA00023170"/>
    </source>
</evidence>
<evidence type="ECO:0008006" key="13">
    <source>
        <dbReference type="Google" id="ProtNLM"/>
    </source>
</evidence>
<keyword evidence="7 10" id="KW-0472">Membrane</keyword>
<keyword evidence="9" id="KW-0807">Transducer</keyword>
<reference evidence="11" key="1">
    <citation type="journal article" date="2021" name="Mol. Ecol. Resour.">
        <title>Phylogenomic analyses of the genus Drosophila reveals genomic signals of climate adaptation.</title>
        <authorList>
            <person name="Li F."/>
            <person name="Rane R.V."/>
            <person name="Luria V."/>
            <person name="Xiong Z."/>
            <person name="Chen J."/>
            <person name="Li Z."/>
            <person name="Catullo R.A."/>
            <person name="Griffin P.C."/>
            <person name="Schiffer M."/>
            <person name="Pearce S."/>
            <person name="Lee S.F."/>
            <person name="McElroy K."/>
            <person name="Stocker A."/>
            <person name="Shirriffs J."/>
            <person name="Cockerell F."/>
            <person name="Coppin C."/>
            <person name="Sgro C.M."/>
            <person name="Karger A."/>
            <person name="Cain J.W."/>
            <person name="Weber J.A."/>
            <person name="Santpere G."/>
            <person name="Kirschner M.W."/>
            <person name="Hoffmann A.A."/>
            <person name="Oakeshott J.G."/>
            <person name="Zhang G."/>
        </authorList>
    </citation>
    <scope>NUCLEOTIDE SEQUENCE</scope>
    <source>
        <strain evidence="11">BGI-SZ-2011g</strain>
    </source>
</reference>
<dbReference type="PANTHER" id="PTHR21137">
    <property type="entry name" value="ODORANT RECEPTOR"/>
    <property type="match status" value="1"/>
</dbReference>
<feature type="non-terminal residue" evidence="11">
    <location>
        <position position="401"/>
    </location>
</feature>
<keyword evidence="4 10" id="KW-0812">Transmembrane</keyword>
<keyword evidence="12" id="KW-1185">Reference proteome</keyword>
<dbReference type="AlphaFoldDB" id="A0AAD4JW45"/>
<feature type="transmembrane region" description="Helical" evidence="10">
    <location>
        <begin position="264"/>
        <end position="286"/>
    </location>
</feature>
<dbReference type="GO" id="GO:0005549">
    <property type="term" value="F:odorant binding"/>
    <property type="evidence" value="ECO:0007669"/>
    <property type="project" value="InterPro"/>
</dbReference>
<dbReference type="Proteomes" id="UP001200034">
    <property type="component" value="Unassembled WGS sequence"/>
</dbReference>
<dbReference type="GO" id="GO:0005886">
    <property type="term" value="C:plasma membrane"/>
    <property type="evidence" value="ECO:0007669"/>
    <property type="project" value="UniProtKB-SubCell"/>
</dbReference>
<evidence type="ECO:0000256" key="5">
    <source>
        <dbReference type="ARBA" id="ARBA00022725"/>
    </source>
</evidence>
<feature type="transmembrane region" description="Helical" evidence="10">
    <location>
        <begin position="86"/>
        <end position="105"/>
    </location>
</feature>
<dbReference type="PANTHER" id="PTHR21137:SF35">
    <property type="entry name" value="ODORANT RECEPTOR 19A-RELATED"/>
    <property type="match status" value="1"/>
</dbReference>
<proteinExistence type="predicted"/>
<dbReference type="InterPro" id="IPR004117">
    <property type="entry name" value="7tm6_olfct_rcpt"/>
</dbReference>
<evidence type="ECO:0000256" key="10">
    <source>
        <dbReference type="SAM" id="Phobius"/>
    </source>
</evidence>
<keyword evidence="6 10" id="KW-1133">Transmembrane helix</keyword>
<dbReference type="GO" id="GO:0007165">
    <property type="term" value="P:signal transduction"/>
    <property type="evidence" value="ECO:0007669"/>
    <property type="project" value="UniProtKB-KW"/>
</dbReference>
<feature type="transmembrane region" description="Helical" evidence="10">
    <location>
        <begin position="51"/>
        <end position="74"/>
    </location>
</feature>
<feature type="transmembrane region" description="Helical" evidence="10">
    <location>
        <begin position="292"/>
        <end position="312"/>
    </location>
</feature>
<evidence type="ECO:0000313" key="12">
    <source>
        <dbReference type="Proteomes" id="UP001200034"/>
    </source>
</evidence>
<dbReference type="GO" id="GO:0004984">
    <property type="term" value="F:olfactory receptor activity"/>
    <property type="evidence" value="ECO:0007669"/>
    <property type="project" value="InterPro"/>
</dbReference>
<keyword evidence="8" id="KW-0675">Receptor</keyword>
<gene>
    <name evidence="11" type="ORF">KR093_004831</name>
</gene>
<evidence type="ECO:0000256" key="3">
    <source>
        <dbReference type="ARBA" id="ARBA00022606"/>
    </source>
</evidence>
<protein>
    <recommendedName>
        <fullName evidence="13">Odorant receptor</fullName>
    </recommendedName>
</protein>
<evidence type="ECO:0000256" key="4">
    <source>
        <dbReference type="ARBA" id="ARBA00022692"/>
    </source>
</evidence>
<evidence type="ECO:0000256" key="9">
    <source>
        <dbReference type="ARBA" id="ARBA00023224"/>
    </source>
</evidence>
<organism evidence="11 12">
    <name type="scientific">Drosophila rubida</name>
    <dbReference type="NCBI Taxonomy" id="30044"/>
    <lineage>
        <taxon>Eukaryota</taxon>
        <taxon>Metazoa</taxon>
        <taxon>Ecdysozoa</taxon>
        <taxon>Arthropoda</taxon>
        <taxon>Hexapoda</taxon>
        <taxon>Insecta</taxon>
        <taxon>Pterygota</taxon>
        <taxon>Neoptera</taxon>
        <taxon>Endopterygota</taxon>
        <taxon>Diptera</taxon>
        <taxon>Brachycera</taxon>
        <taxon>Muscomorpha</taxon>
        <taxon>Ephydroidea</taxon>
        <taxon>Drosophilidae</taxon>
        <taxon>Drosophila</taxon>
    </lineage>
</organism>
<keyword evidence="2" id="KW-1003">Cell membrane</keyword>
<keyword evidence="3" id="KW-0716">Sensory transduction</keyword>
<evidence type="ECO:0000256" key="7">
    <source>
        <dbReference type="ARBA" id="ARBA00023136"/>
    </source>
</evidence>
<dbReference type="EMBL" id="JAJJHW010002774">
    <property type="protein sequence ID" value="KAH8365815.1"/>
    <property type="molecule type" value="Genomic_DNA"/>
</dbReference>
<sequence>NANMALKYLEESTSGALFPSRYAYKYLERGMKFVGWLPPARSSGFYWIYKMWSAIILFSMTIYLPLAFFGSYLIDFESFTPGDFLTSVQVAFNAACLALKIFVLVPHMHLFELAKQTLDVMDERCVLPQERNEVHRCVARCNFIYMIYQGVYSSYATLTYLSSAITGSTPWGFYLPFVDYRDGVKSFWIAATVEYIIGSAAVYSDQMIDIYPVVFGNLLRTHLKLLTARVQRLRTTPGETDDQSHNELVRCIKDHKLLLQFCDVFRPVISGTIFAQFLVIGLGLGLSMMNLLFFSNLLTGLATTAFIVVLMIETFPFCYICELIEEDCIKLTSVIFHSNWIDADKRYKSTLVYFLHQTQQSINFIAGGIFPISMKTNIEVAKLAFTVVTVVKQMNIVEKLM</sequence>
<keyword evidence="5" id="KW-0552">Olfaction</keyword>
<evidence type="ECO:0000256" key="1">
    <source>
        <dbReference type="ARBA" id="ARBA00004651"/>
    </source>
</evidence>
<feature type="non-terminal residue" evidence="11">
    <location>
        <position position="1"/>
    </location>
</feature>
<comment type="caution">
    <text evidence="11">The sequence shown here is derived from an EMBL/GenBank/DDBJ whole genome shotgun (WGS) entry which is preliminary data.</text>
</comment>
<dbReference type="Pfam" id="PF02949">
    <property type="entry name" value="7tm_6"/>
    <property type="match status" value="1"/>
</dbReference>
<evidence type="ECO:0000256" key="6">
    <source>
        <dbReference type="ARBA" id="ARBA00022989"/>
    </source>
</evidence>
<comment type="subcellular location">
    <subcellularLocation>
        <location evidence="1">Cell membrane</location>
        <topology evidence="1">Multi-pass membrane protein</topology>
    </subcellularLocation>
</comment>